<proteinExistence type="predicted"/>
<dbReference type="EMBL" id="JASCXX010000008">
    <property type="protein sequence ID" value="MDI6449001.1"/>
    <property type="molecule type" value="Genomic_DNA"/>
</dbReference>
<dbReference type="Proteomes" id="UP001431776">
    <property type="component" value="Unassembled WGS sequence"/>
</dbReference>
<evidence type="ECO:0000313" key="1">
    <source>
        <dbReference type="EMBL" id="MDI6449001.1"/>
    </source>
</evidence>
<gene>
    <name evidence="1" type="ORF">QJ522_08100</name>
</gene>
<protein>
    <submittedName>
        <fullName evidence="1">Uncharacterized protein</fullName>
    </submittedName>
</protein>
<dbReference type="RefSeq" id="WP_349244410.1">
    <property type="nucleotide sequence ID" value="NZ_JASCXX010000008.1"/>
</dbReference>
<sequence>MSERIKRDQRIPIPLLRGQHRLIVQHALANDHPYRQAVLAGERRQIDVTLTELEDLLGHIVVAANDCHDGELEYALDALYDRLDGILYSYEEVD</sequence>
<dbReference type="AlphaFoldDB" id="A0AAW6TTH1"/>
<keyword evidence="2" id="KW-1185">Reference proteome</keyword>
<evidence type="ECO:0000313" key="2">
    <source>
        <dbReference type="Proteomes" id="UP001431776"/>
    </source>
</evidence>
<reference evidence="1" key="1">
    <citation type="submission" date="2023-05" db="EMBL/GenBank/DDBJ databases">
        <title>Anaerotaeda fermentans gen. nov., sp. nov., a novel anaerobic planctomycete of the new family within the order Sedimentisphaerales isolated from Taman Peninsula, Russia.</title>
        <authorList>
            <person name="Khomyakova M.A."/>
            <person name="Merkel A.Y."/>
            <person name="Slobodkin A.I."/>
        </authorList>
    </citation>
    <scope>NUCLEOTIDE SEQUENCE</scope>
    <source>
        <strain evidence="1">M17dextr</strain>
    </source>
</reference>
<name>A0AAW6TTH1_9BACT</name>
<organism evidence="1 2">
    <name type="scientific">Anaerobaca lacustris</name>
    <dbReference type="NCBI Taxonomy" id="3044600"/>
    <lineage>
        <taxon>Bacteria</taxon>
        <taxon>Pseudomonadati</taxon>
        <taxon>Planctomycetota</taxon>
        <taxon>Phycisphaerae</taxon>
        <taxon>Sedimentisphaerales</taxon>
        <taxon>Anaerobacaceae</taxon>
        <taxon>Anaerobaca</taxon>
    </lineage>
</organism>
<comment type="caution">
    <text evidence="1">The sequence shown here is derived from an EMBL/GenBank/DDBJ whole genome shotgun (WGS) entry which is preliminary data.</text>
</comment>
<accession>A0AAW6TTH1</accession>